<accession>A0A364Y0K0</accession>
<evidence type="ECO:0000259" key="2">
    <source>
        <dbReference type="Pfam" id="PF08327"/>
    </source>
</evidence>
<organism evidence="3 4">
    <name type="scientific">Pseudochryseolinea flava</name>
    <dbReference type="NCBI Taxonomy" id="2059302"/>
    <lineage>
        <taxon>Bacteria</taxon>
        <taxon>Pseudomonadati</taxon>
        <taxon>Bacteroidota</taxon>
        <taxon>Cytophagia</taxon>
        <taxon>Cytophagales</taxon>
        <taxon>Fulvivirgaceae</taxon>
        <taxon>Pseudochryseolinea</taxon>
    </lineage>
</organism>
<name>A0A364Y0K0_9BACT</name>
<dbReference type="CDD" id="cd07814">
    <property type="entry name" value="SRPBCC_CalC_Aha1-like"/>
    <property type="match status" value="1"/>
</dbReference>
<dbReference type="InterPro" id="IPR023393">
    <property type="entry name" value="START-like_dom_sf"/>
</dbReference>
<comment type="similarity">
    <text evidence="1">Belongs to the AHA1 family.</text>
</comment>
<evidence type="ECO:0000313" key="3">
    <source>
        <dbReference type="EMBL" id="RAW00111.1"/>
    </source>
</evidence>
<reference evidence="3 4" key="1">
    <citation type="submission" date="2018-06" db="EMBL/GenBank/DDBJ databases">
        <title>Chryseolinea flavus sp. nov., a member of the phylum Bacteroidetes isolated from soil.</title>
        <authorList>
            <person name="Li Y."/>
            <person name="Wang J."/>
        </authorList>
    </citation>
    <scope>NUCLEOTIDE SEQUENCE [LARGE SCALE GENOMIC DNA]</scope>
    <source>
        <strain evidence="3 4">SDU1-6</strain>
    </source>
</reference>
<keyword evidence="4" id="KW-1185">Reference proteome</keyword>
<dbReference type="SUPFAM" id="SSF55961">
    <property type="entry name" value="Bet v1-like"/>
    <property type="match status" value="1"/>
</dbReference>
<dbReference type="Gene3D" id="3.30.530.20">
    <property type="match status" value="1"/>
</dbReference>
<dbReference type="InterPro" id="IPR013538">
    <property type="entry name" value="ASHA1/2-like_C"/>
</dbReference>
<evidence type="ECO:0000313" key="4">
    <source>
        <dbReference type="Proteomes" id="UP000251889"/>
    </source>
</evidence>
<dbReference type="Proteomes" id="UP000251889">
    <property type="component" value="Unassembled WGS sequence"/>
</dbReference>
<feature type="domain" description="Activator of Hsp90 ATPase homologue 1/2-like C-terminal" evidence="2">
    <location>
        <begin position="56"/>
        <end position="183"/>
    </location>
</feature>
<dbReference type="AlphaFoldDB" id="A0A364Y0K0"/>
<dbReference type="Pfam" id="PF08327">
    <property type="entry name" value="AHSA1"/>
    <property type="match status" value="1"/>
</dbReference>
<sequence length="186" mass="21495">MEGIFNSNFDRFGNFYANVHNTFRWHENINLQRLKNVFMKTIEKDLIARSTITIQAPVERVWEALVTPALVKQYLHGTDVESDWKVGSSVIFRGEWKGKSYEDKGEIKAIEKNKRLQYSFWSSLAGKEDSPANYVMVTYDLLPTARGTELTISADDPNADEQTKKHMEQNWDMVLQSLQKLLEATT</sequence>
<evidence type="ECO:0000256" key="1">
    <source>
        <dbReference type="ARBA" id="ARBA00006817"/>
    </source>
</evidence>
<dbReference type="EMBL" id="QMFY01000008">
    <property type="protein sequence ID" value="RAW00111.1"/>
    <property type="molecule type" value="Genomic_DNA"/>
</dbReference>
<comment type="caution">
    <text evidence="3">The sequence shown here is derived from an EMBL/GenBank/DDBJ whole genome shotgun (WGS) entry which is preliminary data.</text>
</comment>
<proteinExistence type="inferred from homology"/>
<protein>
    <submittedName>
        <fullName evidence="3">SRPBCC domain-containing protein</fullName>
    </submittedName>
</protein>
<gene>
    <name evidence="3" type="ORF">DQQ10_16305</name>
</gene>